<dbReference type="Gene3D" id="2.160.10.10">
    <property type="entry name" value="Hexapeptide repeat proteins"/>
    <property type="match status" value="1"/>
</dbReference>
<dbReference type="CDD" id="cd04647">
    <property type="entry name" value="LbH_MAT_like"/>
    <property type="match status" value="1"/>
</dbReference>
<dbReference type="GO" id="GO:0008374">
    <property type="term" value="F:O-acyltransferase activity"/>
    <property type="evidence" value="ECO:0007669"/>
    <property type="project" value="TreeGrafter"/>
</dbReference>
<evidence type="ECO:0000256" key="1">
    <source>
        <dbReference type="ARBA" id="ARBA00007274"/>
    </source>
</evidence>
<evidence type="ECO:0000256" key="3">
    <source>
        <dbReference type="ARBA" id="ARBA00022737"/>
    </source>
</evidence>
<accession>A0A412XUF9</accession>
<keyword evidence="4" id="KW-0012">Acyltransferase</keyword>
<protein>
    <recommendedName>
        <fullName evidence="7">Acyltransferase</fullName>
    </recommendedName>
</protein>
<dbReference type="Pfam" id="PF00132">
    <property type="entry name" value="Hexapep"/>
    <property type="match status" value="1"/>
</dbReference>
<dbReference type="SUPFAM" id="SSF51161">
    <property type="entry name" value="Trimeric LpxA-like enzymes"/>
    <property type="match status" value="1"/>
</dbReference>
<reference evidence="5 6" key="1">
    <citation type="submission" date="2018-08" db="EMBL/GenBank/DDBJ databases">
        <title>A genome reference for cultivated species of the human gut microbiota.</title>
        <authorList>
            <person name="Zou Y."/>
            <person name="Xue W."/>
            <person name="Luo G."/>
        </authorList>
    </citation>
    <scope>NUCLEOTIDE SEQUENCE [LARGE SCALE GENOMIC DNA]</scope>
    <source>
        <strain evidence="5 6">AF14-32</strain>
    </source>
</reference>
<evidence type="ECO:0000256" key="4">
    <source>
        <dbReference type="ARBA" id="ARBA00023315"/>
    </source>
</evidence>
<name>A0A412XUF9_9BACE</name>
<evidence type="ECO:0000256" key="2">
    <source>
        <dbReference type="ARBA" id="ARBA00022679"/>
    </source>
</evidence>
<dbReference type="EMBL" id="QRZF01000022">
    <property type="protein sequence ID" value="RGV48598.1"/>
    <property type="molecule type" value="Genomic_DNA"/>
</dbReference>
<dbReference type="Proteomes" id="UP000283850">
    <property type="component" value="Unassembled WGS sequence"/>
</dbReference>
<dbReference type="PANTHER" id="PTHR23416:SF23">
    <property type="entry name" value="ACETYLTRANSFERASE C18B11.09C-RELATED"/>
    <property type="match status" value="1"/>
</dbReference>
<dbReference type="InterPro" id="IPR051159">
    <property type="entry name" value="Hexapeptide_acetyltransf"/>
</dbReference>
<dbReference type="PROSITE" id="PS00101">
    <property type="entry name" value="HEXAPEP_TRANSFERASES"/>
    <property type="match status" value="1"/>
</dbReference>
<sequence>MEKDKNMSFDLMGDNLRDKIKYVGEGVSIYPMFKMIHPQNAEIDDHCRLFDFAFIDAGKSLKIGKYSLVTWHCLIEGGANTYIGDRVFIGPGSKVLTSTYELDGYYAIEKLPGDTRMTRYGDVTIHDDAYIGANSTIMPGVTIGEGAVVGANSLVNRNLKPWGIYFGNPVKLVGTREKPSEERKIIVDAMDWTKHF</sequence>
<dbReference type="InterPro" id="IPR011004">
    <property type="entry name" value="Trimer_LpxA-like_sf"/>
</dbReference>
<evidence type="ECO:0008006" key="7">
    <source>
        <dbReference type="Google" id="ProtNLM"/>
    </source>
</evidence>
<organism evidence="5 6">
    <name type="scientific">Bacteroides intestinalis</name>
    <dbReference type="NCBI Taxonomy" id="329854"/>
    <lineage>
        <taxon>Bacteria</taxon>
        <taxon>Pseudomonadati</taxon>
        <taxon>Bacteroidota</taxon>
        <taxon>Bacteroidia</taxon>
        <taxon>Bacteroidales</taxon>
        <taxon>Bacteroidaceae</taxon>
        <taxon>Bacteroides</taxon>
    </lineage>
</organism>
<evidence type="ECO:0000313" key="6">
    <source>
        <dbReference type="Proteomes" id="UP000283850"/>
    </source>
</evidence>
<dbReference type="PANTHER" id="PTHR23416">
    <property type="entry name" value="SIALIC ACID SYNTHASE-RELATED"/>
    <property type="match status" value="1"/>
</dbReference>
<comment type="similarity">
    <text evidence="1">Belongs to the transferase hexapeptide repeat family.</text>
</comment>
<dbReference type="InterPro" id="IPR018357">
    <property type="entry name" value="Hexapep_transf_CS"/>
</dbReference>
<evidence type="ECO:0000313" key="5">
    <source>
        <dbReference type="EMBL" id="RGV48598.1"/>
    </source>
</evidence>
<comment type="caution">
    <text evidence="5">The sequence shown here is derived from an EMBL/GenBank/DDBJ whole genome shotgun (WGS) entry which is preliminary data.</text>
</comment>
<gene>
    <name evidence="5" type="ORF">DWW10_21820</name>
</gene>
<keyword evidence="2" id="KW-0808">Transferase</keyword>
<dbReference type="AlphaFoldDB" id="A0A412XUF9"/>
<proteinExistence type="inferred from homology"/>
<dbReference type="GO" id="GO:0005829">
    <property type="term" value="C:cytosol"/>
    <property type="evidence" value="ECO:0007669"/>
    <property type="project" value="TreeGrafter"/>
</dbReference>
<dbReference type="InterPro" id="IPR001451">
    <property type="entry name" value="Hexapep"/>
</dbReference>
<dbReference type="RefSeq" id="WP_022394467.1">
    <property type="nucleotide sequence ID" value="NZ_QRZF01000022.1"/>
</dbReference>
<keyword evidence="3" id="KW-0677">Repeat</keyword>